<proteinExistence type="inferred from homology"/>
<dbReference type="Gene3D" id="3.30.420.40">
    <property type="match status" value="2"/>
</dbReference>
<comment type="caution">
    <text evidence="4">The sequence shown here is derived from an EMBL/GenBank/DDBJ whole genome shotgun (WGS) entry which is preliminary data.</text>
</comment>
<comment type="similarity">
    <text evidence="1">Belongs to the NodU/CmcH family.</text>
</comment>
<dbReference type="Proteomes" id="UP000659124">
    <property type="component" value="Unassembled WGS sequence"/>
</dbReference>
<dbReference type="Pfam" id="PF16861">
    <property type="entry name" value="Carbam_trans_C"/>
    <property type="match status" value="1"/>
</dbReference>
<dbReference type="InterPro" id="IPR043129">
    <property type="entry name" value="ATPase_NBD"/>
</dbReference>
<evidence type="ECO:0000313" key="5">
    <source>
        <dbReference type="Proteomes" id="UP000659124"/>
    </source>
</evidence>
<dbReference type="InterPro" id="IPR038152">
    <property type="entry name" value="Carbam_trans_C_sf"/>
</dbReference>
<organism evidence="4 5">
    <name type="scientific">Chitinophaga qingshengii</name>
    <dbReference type="NCBI Taxonomy" id="1569794"/>
    <lineage>
        <taxon>Bacteria</taxon>
        <taxon>Pseudomonadati</taxon>
        <taxon>Bacteroidota</taxon>
        <taxon>Chitinophagia</taxon>
        <taxon>Chitinophagales</taxon>
        <taxon>Chitinophagaceae</taxon>
        <taxon>Chitinophaga</taxon>
    </lineage>
</organism>
<gene>
    <name evidence="4" type="ORF">ICL07_29315</name>
</gene>
<protein>
    <submittedName>
        <fullName evidence="4">Carbamoyltransferase</fullName>
    </submittedName>
</protein>
<dbReference type="EMBL" id="JACVFC010000005">
    <property type="protein sequence ID" value="MBC9934522.1"/>
    <property type="molecule type" value="Genomic_DNA"/>
</dbReference>
<keyword evidence="5" id="KW-1185">Reference proteome</keyword>
<accession>A0ABR7TVK0</accession>
<dbReference type="InterPro" id="IPR051338">
    <property type="entry name" value="NodU/CmcH_Carbamoyltrnsfr"/>
</dbReference>
<sequence>MIMNILGIAALYHDAACCILKDGHLVAAAQEERFTRIKHDPDMPYHAMQYCLREAGLTIADIDMLAYYEIPRLKLSRQLYSGLPEVSNEILRHLSPDAVERQIAEKLGYDGPVQFVPHHLSHAASSFFYSGFKESAIFTVDGVGEWATTTYGTGIGKDIDLFEEVHYPHSIGLLYSTITSYLGFSVNDGEYKVMGLAPYGNPRYMDCFRELLMPGDGGQYQLNLPYFDFMNSRKMYAPGLCDLFQHAARLPESALEQFHKDVAKSLQVFLEEVLLEKVKYLHRKTGMENLCMAGGVALNCVANGRIQREGPFRELFVQPAANDAGCALGAAAVAYVTATGRRPPEQRLANACLGPAFSDEEIRNSLRGLFMKARNFSNNPQQLTEKVATLLASGKVVGWFQGRMEFGPRALGARSILADPRDPDMRNRINAMVKKREGFRPFAPVVLEEKMQAHFDLNLPSPFMLQTCQVRSAIDLPAITHVDGSARVQTVNEQTNPALTSLLKAFDRITGCPILLNTSFNVRGEPIVCTPVDAILCFIQTDIDCLVLGNYLFLREDNNLDAVAHIYGMYGHQHKEAISSQLYTFI</sequence>
<evidence type="ECO:0000259" key="3">
    <source>
        <dbReference type="Pfam" id="PF16861"/>
    </source>
</evidence>
<dbReference type="PANTHER" id="PTHR34847">
    <property type="entry name" value="NODULATION PROTEIN U"/>
    <property type="match status" value="1"/>
</dbReference>
<dbReference type="InterPro" id="IPR003696">
    <property type="entry name" value="Carbtransf_dom"/>
</dbReference>
<dbReference type="Gene3D" id="3.90.870.20">
    <property type="entry name" value="Carbamoyltransferase, C-terminal domain"/>
    <property type="match status" value="1"/>
</dbReference>
<dbReference type="CDD" id="cd24098">
    <property type="entry name" value="ASKHA_NBD_TobZ_N"/>
    <property type="match status" value="1"/>
</dbReference>
<evidence type="ECO:0000256" key="1">
    <source>
        <dbReference type="ARBA" id="ARBA00006129"/>
    </source>
</evidence>
<feature type="domain" description="Carbamoyltransferase C-terminal" evidence="3">
    <location>
        <begin position="388"/>
        <end position="553"/>
    </location>
</feature>
<dbReference type="InterPro" id="IPR031730">
    <property type="entry name" value="Carbam_trans_C"/>
</dbReference>
<evidence type="ECO:0000259" key="2">
    <source>
        <dbReference type="Pfam" id="PF02543"/>
    </source>
</evidence>
<evidence type="ECO:0000313" key="4">
    <source>
        <dbReference type="EMBL" id="MBC9934522.1"/>
    </source>
</evidence>
<reference evidence="4 5" key="1">
    <citation type="submission" date="2020-09" db="EMBL/GenBank/DDBJ databases">
        <title>Genome sequences of type strains of Chitinophaga qingshengii and Chitinophaga varians.</title>
        <authorList>
            <person name="Kittiwongwattana C."/>
        </authorList>
    </citation>
    <scope>NUCLEOTIDE SEQUENCE [LARGE SCALE GENOMIC DNA]</scope>
    <source>
        <strain evidence="4 5">JCM 30026</strain>
    </source>
</reference>
<dbReference type="SUPFAM" id="SSF53067">
    <property type="entry name" value="Actin-like ATPase domain"/>
    <property type="match status" value="1"/>
</dbReference>
<name>A0ABR7TVK0_9BACT</name>
<dbReference type="PANTHER" id="PTHR34847:SF1">
    <property type="entry name" value="NODULATION PROTEIN U"/>
    <property type="match status" value="1"/>
</dbReference>
<feature type="domain" description="Carbamoyltransferase" evidence="2">
    <location>
        <begin position="5"/>
        <end position="331"/>
    </location>
</feature>
<dbReference type="Pfam" id="PF02543">
    <property type="entry name" value="Carbam_trans_N"/>
    <property type="match status" value="1"/>
</dbReference>